<dbReference type="EMBL" id="CP007142">
    <property type="protein sequence ID" value="AJQ92324.1"/>
    <property type="molecule type" value="Genomic_DNA"/>
</dbReference>
<feature type="transmembrane region" description="Helical" evidence="3">
    <location>
        <begin position="6"/>
        <end position="25"/>
    </location>
</feature>
<dbReference type="PANTHER" id="PTHR30469">
    <property type="entry name" value="MULTIDRUG RESISTANCE PROTEIN MDTA"/>
    <property type="match status" value="1"/>
</dbReference>
<evidence type="ECO:0000256" key="1">
    <source>
        <dbReference type="SAM" id="Coils"/>
    </source>
</evidence>
<dbReference type="GO" id="GO:1990281">
    <property type="term" value="C:efflux pump complex"/>
    <property type="evidence" value="ECO:0007669"/>
    <property type="project" value="TreeGrafter"/>
</dbReference>
<dbReference type="InterPro" id="IPR058647">
    <property type="entry name" value="BSH_CzcB-like"/>
</dbReference>
<keyword evidence="3" id="KW-1133">Transmembrane helix</keyword>
<protein>
    <submittedName>
        <fullName evidence="5">Multidrug resistance efflux pump</fullName>
    </submittedName>
</protein>
<dbReference type="RefSeq" id="WP_044615416.1">
    <property type="nucleotide sequence ID" value="NZ_CP007142.1"/>
</dbReference>
<dbReference type="Proteomes" id="UP000032266">
    <property type="component" value="Chromosome"/>
</dbReference>
<keyword evidence="3" id="KW-0472">Membrane</keyword>
<keyword evidence="1" id="KW-0175">Coiled coil</keyword>
<dbReference type="SUPFAM" id="SSF111369">
    <property type="entry name" value="HlyD-like secretion proteins"/>
    <property type="match status" value="1"/>
</dbReference>
<evidence type="ECO:0000259" key="4">
    <source>
        <dbReference type="Pfam" id="PF25973"/>
    </source>
</evidence>
<dbReference type="STRING" id="1445510.YC6258_00274"/>
<dbReference type="AlphaFoldDB" id="A0A0C5VPY3"/>
<dbReference type="KEGG" id="gsn:YC6258_00274"/>
<dbReference type="GO" id="GO:0015562">
    <property type="term" value="F:efflux transmembrane transporter activity"/>
    <property type="evidence" value="ECO:0007669"/>
    <property type="project" value="TreeGrafter"/>
</dbReference>
<evidence type="ECO:0000256" key="2">
    <source>
        <dbReference type="SAM" id="MobiDB-lite"/>
    </source>
</evidence>
<reference evidence="5 6" key="1">
    <citation type="submission" date="2014-01" db="EMBL/GenBank/DDBJ databases">
        <title>Full genme sequencing of cellulolytic bacterium Gynuella sunshinyii YC6258T gen. nov., sp. nov.</title>
        <authorList>
            <person name="Khan H."/>
            <person name="Chung E.J."/>
            <person name="Chung Y.R."/>
        </authorList>
    </citation>
    <scope>NUCLEOTIDE SEQUENCE [LARGE SCALE GENOMIC DNA]</scope>
    <source>
        <strain evidence="5 6">YC6258</strain>
    </source>
</reference>
<feature type="coiled-coil region" evidence="1">
    <location>
        <begin position="225"/>
        <end position="283"/>
    </location>
</feature>
<dbReference type="OrthoDB" id="8524475at2"/>
<keyword evidence="6" id="KW-1185">Reference proteome</keyword>
<feature type="compositionally biased region" description="Polar residues" evidence="2">
    <location>
        <begin position="71"/>
        <end position="80"/>
    </location>
</feature>
<evidence type="ECO:0000313" key="5">
    <source>
        <dbReference type="EMBL" id="AJQ92324.1"/>
    </source>
</evidence>
<feature type="domain" description="CzcB-like barrel-sandwich hybrid" evidence="4">
    <location>
        <begin position="131"/>
        <end position="312"/>
    </location>
</feature>
<feature type="region of interest" description="Disordered" evidence="2">
    <location>
        <begin position="70"/>
        <end position="96"/>
    </location>
</feature>
<feature type="coiled-coil region" evidence="1">
    <location>
        <begin position="162"/>
        <end position="189"/>
    </location>
</feature>
<dbReference type="Pfam" id="PF25973">
    <property type="entry name" value="BSH_CzcB"/>
    <property type="match status" value="1"/>
</dbReference>
<sequence length="470" mass="51660">MKPVVYKFAIPLTVILLGVLTVFWLNQTASSAMRVPSSNATVVVTPELTDAQKAKLEKMTPDEQKAFLAKLQQQNSESSQTTRSSGSGFSGRGGRFGATTSATVETMTIWPDSWSAQVILFGKTFSYQQRNILSRLSSEVTQLEVNAGQRVKTGQLLLKLDDEDLQRSLKQAQNQLSSIDAQIRLQKLQAEADRKSLLIEEKLLAIQEATVKRYENLNNLQLSSSNDYEATLMAYQNQLKSVQSQQLAVARQADEMAQLITQKNEQQLAVEDLQSQLKDATIEAPFDGVIASIAVILGDEVSQGDQLITIYDDSLLGLETKIPVNQLRGLSNADQQIYAFTELAGQPHNLQLSDLDSLASGGAVVAKFRFITPVTITLGEHQAMTVVLPPQNNVFAIPASSLYENKLVYKVEQQQLVDIAVNVTGQTLIDGNTWYIFDSREIKAGDQILVTRLPNASRGLKVSIPVKEAS</sequence>
<gene>
    <name evidence="5" type="ORF">YC6258_00274</name>
</gene>
<dbReference type="HOGENOM" id="CLU_018816_18_4_6"/>
<proteinExistence type="predicted"/>
<evidence type="ECO:0000256" key="3">
    <source>
        <dbReference type="SAM" id="Phobius"/>
    </source>
</evidence>
<evidence type="ECO:0000313" key="6">
    <source>
        <dbReference type="Proteomes" id="UP000032266"/>
    </source>
</evidence>
<accession>A0A0C5VPY3</accession>
<name>A0A0C5VPY3_9GAMM</name>
<dbReference type="Gene3D" id="2.40.50.100">
    <property type="match status" value="2"/>
</dbReference>
<dbReference type="PANTHER" id="PTHR30469:SF15">
    <property type="entry name" value="HLYD FAMILY OF SECRETION PROTEINS"/>
    <property type="match status" value="1"/>
</dbReference>
<keyword evidence="3" id="KW-0812">Transmembrane</keyword>
<organism evidence="5 6">
    <name type="scientific">Gynuella sunshinyii YC6258</name>
    <dbReference type="NCBI Taxonomy" id="1445510"/>
    <lineage>
        <taxon>Bacteria</taxon>
        <taxon>Pseudomonadati</taxon>
        <taxon>Pseudomonadota</taxon>
        <taxon>Gammaproteobacteria</taxon>
        <taxon>Oceanospirillales</taxon>
        <taxon>Saccharospirillaceae</taxon>
        <taxon>Gynuella</taxon>
    </lineage>
</organism>